<feature type="compositionally biased region" description="Polar residues" evidence="1">
    <location>
        <begin position="76"/>
        <end position="96"/>
    </location>
</feature>
<sequence length="163" mass="16539">MAATAASASATAASSPSKHKGVKAMSFAPSSVGSLMTTGDFSGGSSHSADDESYSENHGSAQGVVTRKLPPRSSKPPMQQQHSARTMTPDQNSGMACSTCGGPDSGSGNFCIYCGSPIRQMTSMSLASFAAFSATQGQGRDQMLEGGQCNSCNPVIATRGVTE</sequence>
<keyword evidence="3" id="KW-1185">Reference proteome</keyword>
<feature type="compositionally biased region" description="Polar residues" evidence="1">
    <location>
        <begin position="28"/>
        <end position="47"/>
    </location>
</feature>
<name>A0A813HK73_POLGL</name>
<organism evidence="2 3">
    <name type="scientific">Polarella glacialis</name>
    <name type="common">Dinoflagellate</name>
    <dbReference type="NCBI Taxonomy" id="89957"/>
    <lineage>
        <taxon>Eukaryota</taxon>
        <taxon>Sar</taxon>
        <taxon>Alveolata</taxon>
        <taxon>Dinophyceae</taxon>
        <taxon>Suessiales</taxon>
        <taxon>Suessiaceae</taxon>
        <taxon>Polarella</taxon>
    </lineage>
</organism>
<dbReference type="AlphaFoldDB" id="A0A813HK73"/>
<evidence type="ECO:0000256" key="1">
    <source>
        <dbReference type="SAM" id="MobiDB-lite"/>
    </source>
</evidence>
<reference evidence="2" key="1">
    <citation type="submission" date="2021-02" db="EMBL/GenBank/DDBJ databases">
        <authorList>
            <person name="Dougan E. K."/>
            <person name="Rhodes N."/>
            <person name="Thang M."/>
            <person name="Chan C."/>
        </authorList>
    </citation>
    <scope>NUCLEOTIDE SEQUENCE</scope>
</reference>
<gene>
    <name evidence="2" type="ORF">PGLA1383_LOCUS53580</name>
</gene>
<evidence type="ECO:0000313" key="2">
    <source>
        <dbReference type="EMBL" id="CAE8638390.1"/>
    </source>
</evidence>
<proteinExistence type="predicted"/>
<feature type="compositionally biased region" description="Low complexity" evidence="1">
    <location>
        <begin position="1"/>
        <end position="15"/>
    </location>
</feature>
<dbReference type="EMBL" id="CAJNNV010031945">
    <property type="protein sequence ID" value="CAE8638390.1"/>
    <property type="molecule type" value="Genomic_DNA"/>
</dbReference>
<feature type="region of interest" description="Disordered" evidence="1">
    <location>
        <begin position="1"/>
        <end position="99"/>
    </location>
</feature>
<comment type="caution">
    <text evidence="2">The sequence shown here is derived from an EMBL/GenBank/DDBJ whole genome shotgun (WGS) entry which is preliminary data.</text>
</comment>
<evidence type="ECO:0000313" key="3">
    <source>
        <dbReference type="Proteomes" id="UP000654075"/>
    </source>
</evidence>
<accession>A0A813HK73</accession>
<protein>
    <submittedName>
        <fullName evidence="2">Uncharacterized protein</fullName>
    </submittedName>
</protein>
<dbReference type="Proteomes" id="UP000654075">
    <property type="component" value="Unassembled WGS sequence"/>
</dbReference>